<evidence type="ECO:0000313" key="1">
    <source>
        <dbReference type="EMBL" id="NKE70295.1"/>
    </source>
</evidence>
<keyword evidence="2" id="KW-1185">Reference proteome</keyword>
<comment type="caution">
    <text evidence="1">The sequence shown here is derived from an EMBL/GenBank/DDBJ whole genome shotgun (WGS) entry which is preliminary data.</text>
</comment>
<name>A0A7X6DN96_9BACT</name>
<sequence>MMSSEKLVLLTRPHPFIVAHMKEFINRIGYMPKPIQTLSELKRFSPINVKGAVISTAVDTEIEESYEQVFQEVRSVFPKLPILFATLADAAQMEKALNNRLSTSVPGIRIITVREMSPLIADLGTPNVIPLLHLDDIKTLERAAKVDPLIKAHFK</sequence>
<accession>A0A7X6DN96</accession>
<gene>
    <name evidence="1" type="ORF">MNODULE_05990</name>
</gene>
<reference evidence="1 2" key="1">
    <citation type="journal article" date="2020" name="Nature">
        <title>Bacterial chemolithoautotrophy via manganese oxidation.</title>
        <authorList>
            <person name="Yu H."/>
            <person name="Leadbetter J.R."/>
        </authorList>
    </citation>
    <scope>NUCLEOTIDE SEQUENCE [LARGE SCALE GENOMIC DNA]</scope>
    <source>
        <strain evidence="1 2">Mn-1</strain>
    </source>
</reference>
<dbReference type="AlphaFoldDB" id="A0A7X6DN96"/>
<dbReference type="Proteomes" id="UP000534783">
    <property type="component" value="Unassembled WGS sequence"/>
</dbReference>
<dbReference type="RefSeq" id="WP_168058555.1">
    <property type="nucleotide sequence ID" value="NZ_VTOW01000001.1"/>
</dbReference>
<proteinExistence type="predicted"/>
<protein>
    <submittedName>
        <fullName evidence="1">Uncharacterized protein</fullName>
    </submittedName>
</protein>
<evidence type="ECO:0000313" key="2">
    <source>
        <dbReference type="Proteomes" id="UP000534783"/>
    </source>
</evidence>
<organism evidence="1 2">
    <name type="scientific">Candidatus Manganitrophus noduliformans</name>
    <dbReference type="NCBI Taxonomy" id="2606439"/>
    <lineage>
        <taxon>Bacteria</taxon>
        <taxon>Pseudomonadati</taxon>
        <taxon>Nitrospirota</taxon>
        <taxon>Nitrospiria</taxon>
        <taxon>Candidatus Troglogloeales</taxon>
        <taxon>Candidatus Manganitrophaceae</taxon>
        <taxon>Candidatus Manganitrophus</taxon>
    </lineage>
</organism>
<dbReference type="EMBL" id="VTOW01000001">
    <property type="protein sequence ID" value="NKE70295.1"/>
    <property type="molecule type" value="Genomic_DNA"/>
</dbReference>